<gene>
    <name evidence="2" type="ORF">METZ01_LOCUS441150</name>
</gene>
<keyword evidence="1" id="KW-0472">Membrane</keyword>
<feature type="non-terminal residue" evidence="2">
    <location>
        <position position="68"/>
    </location>
</feature>
<keyword evidence="1" id="KW-0812">Transmembrane</keyword>
<evidence type="ECO:0000313" key="2">
    <source>
        <dbReference type="EMBL" id="SVD88296.1"/>
    </source>
</evidence>
<evidence type="ECO:0000256" key="1">
    <source>
        <dbReference type="SAM" id="Phobius"/>
    </source>
</evidence>
<dbReference type="InterPro" id="IPR009935">
    <property type="entry name" value="DUF1467"/>
</dbReference>
<name>A0A382YYH3_9ZZZZ</name>
<reference evidence="2" key="1">
    <citation type="submission" date="2018-05" db="EMBL/GenBank/DDBJ databases">
        <authorList>
            <person name="Lanie J.A."/>
            <person name="Ng W.-L."/>
            <person name="Kazmierczak K.M."/>
            <person name="Andrzejewski T.M."/>
            <person name="Davidsen T.M."/>
            <person name="Wayne K.J."/>
            <person name="Tettelin H."/>
            <person name="Glass J.I."/>
            <person name="Rusch D."/>
            <person name="Podicherti R."/>
            <person name="Tsui H.-C.T."/>
            <person name="Winkler M.E."/>
        </authorList>
    </citation>
    <scope>NUCLEOTIDE SEQUENCE</scope>
</reference>
<dbReference type="AlphaFoldDB" id="A0A382YYH3"/>
<keyword evidence="1" id="KW-1133">Transmembrane helix</keyword>
<evidence type="ECO:0008006" key="3">
    <source>
        <dbReference type="Google" id="ProtNLM"/>
    </source>
</evidence>
<sequence length="68" mass="7646">MDNTTAAAFFLISWWLIFFITLPFGVHKLEEPEPGMEPGAPEKPLLWIKAGVTTLVAICITLLVKWTM</sequence>
<accession>A0A382YYH3</accession>
<dbReference type="EMBL" id="UINC01179559">
    <property type="protein sequence ID" value="SVD88296.1"/>
    <property type="molecule type" value="Genomic_DNA"/>
</dbReference>
<dbReference type="Pfam" id="PF07330">
    <property type="entry name" value="DUF1467"/>
    <property type="match status" value="1"/>
</dbReference>
<feature type="transmembrane region" description="Helical" evidence="1">
    <location>
        <begin position="46"/>
        <end position="64"/>
    </location>
</feature>
<organism evidence="2">
    <name type="scientific">marine metagenome</name>
    <dbReference type="NCBI Taxonomy" id="408172"/>
    <lineage>
        <taxon>unclassified sequences</taxon>
        <taxon>metagenomes</taxon>
        <taxon>ecological metagenomes</taxon>
    </lineage>
</organism>
<protein>
    <recommendedName>
        <fullName evidence="3">DUF1467 domain-containing protein</fullName>
    </recommendedName>
</protein>
<feature type="transmembrane region" description="Helical" evidence="1">
    <location>
        <begin position="7"/>
        <end position="26"/>
    </location>
</feature>
<proteinExistence type="predicted"/>